<feature type="site" description="Lowers pKa of active site Tyr" evidence="6">
    <location>
        <position position="80"/>
    </location>
</feature>
<keyword evidence="9" id="KW-1185">Reference proteome</keyword>
<dbReference type="Pfam" id="PF00248">
    <property type="entry name" value="Aldo_ket_red"/>
    <property type="match status" value="1"/>
</dbReference>
<keyword evidence="2" id="KW-0521">NADP</keyword>
<keyword evidence="3" id="KW-0560">Oxidoreductase</keyword>
<evidence type="ECO:0000256" key="2">
    <source>
        <dbReference type="ARBA" id="ARBA00022857"/>
    </source>
</evidence>
<sequence>MVSVPKLKLNNGAEIPCFGLGTWRSKPGEVQEAVKHAIDVGYRHFDCARFYENEAEIGEAIREKMQEGVVKREDIFVTSKLWCTNMRPDLVEPTLKMTLSDLGLDYLDLYLVHWPCAFKEGDSLMPEDPNNKGKVLFSDVDYVDTWKAMEEVYKKGLAKSIGISNFNKKQVTRLLQSAKVVPAVNQIECHPYLNQKKLTEFCKSKGIHIVGYSPLATPDRPWAKPTDPVLTEEPIIKGIAAKHGKTPAQVIFRYIIQLGVVPIPKSTNKSRIAENINVFDFELTSGEMAKMDTLDCDGRAHCLTFAIGHPNYPFNDDY</sequence>
<comment type="similarity">
    <text evidence="1">Belongs to the aldo/keto reductase family.</text>
</comment>
<dbReference type="EMBL" id="CAACVG010006393">
    <property type="protein sequence ID" value="VEN40204.1"/>
    <property type="molecule type" value="Genomic_DNA"/>
</dbReference>
<reference evidence="8 9" key="1">
    <citation type="submission" date="2019-01" db="EMBL/GenBank/DDBJ databases">
        <authorList>
            <person name="Sayadi A."/>
        </authorList>
    </citation>
    <scope>NUCLEOTIDE SEQUENCE [LARGE SCALE GENOMIC DNA]</scope>
</reference>
<dbReference type="PROSITE" id="PS00798">
    <property type="entry name" value="ALDOKETO_REDUCTASE_1"/>
    <property type="match status" value="1"/>
</dbReference>
<evidence type="ECO:0000256" key="6">
    <source>
        <dbReference type="PIRSR" id="PIRSR000097-3"/>
    </source>
</evidence>
<dbReference type="InterPro" id="IPR020471">
    <property type="entry name" value="AKR"/>
</dbReference>
<dbReference type="PROSITE" id="PS00062">
    <property type="entry name" value="ALDOKETO_REDUCTASE_2"/>
    <property type="match status" value="1"/>
</dbReference>
<feature type="binding site" evidence="5">
    <location>
        <position position="113"/>
    </location>
    <ligand>
        <name>substrate</name>
    </ligand>
</feature>
<dbReference type="InterPro" id="IPR036812">
    <property type="entry name" value="NAD(P)_OxRdtase_dom_sf"/>
</dbReference>
<evidence type="ECO:0000256" key="1">
    <source>
        <dbReference type="ARBA" id="ARBA00007905"/>
    </source>
</evidence>
<protein>
    <recommendedName>
        <fullName evidence="7">NADP-dependent oxidoreductase domain-containing protein</fullName>
    </recommendedName>
</protein>
<proteinExistence type="inferred from homology"/>
<dbReference type="FunFam" id="3.20.20.100:FF:000006">
    <property type="entry name" value="Aldo-keto reductase family 1 member A1"/>
    <property type="match status" value="1"/>
</dbReference>
<evidence type="ECO:0000313" key="8">
    <source>
        <dbReference type="EMBL" id="VEN40204.1"/>
    </source>
</evidence>
<feature type="active site" description="Proton donor" evidence="4">
    <location>
        <position position="51"/>
    </location>
</feature>
<evidence type="ECO:0000313" key="9">
    <source>
        <dbReference type="Proteomes" id="UP000410492"/>
    </source>
</evidence>
<dbReference type="PROSITE" id="PS00063">
    <property type="entry name" value="ALDOKETO_REDUCTASE_3"/>
    <property type="match status" value="1"/>
</dbReference>
<dbReference type="PIRSF" id="PIRSF000097">
    <property type="entry name" value="AKR"/>
    <property type="match status" value="1"/>
</dbReference>
<dbReference type="Gene3D" id="3.20.20.100">
    <property type="entry name" value="NADP-dependent oxidoreductase domain"/>
    <property type="match status" value="1"/>
</dbReference>
<dbReference type="Proteomes" id="UP000410492">
    <property type="component" value="Unassembled WGS sequence"/>
</dbReference>
<accession>A0A653BX45</accession>
<dbReference type="PANTHER" id="PTHR11732">
    <property type="entry name" value="ALDO/KETO REDUCTASE"/>
    <property type="match status" value="1"/>
</dbReference>
<dbReference type="GO" id="GO:0016491">
    <property type="term" value="F:oxidoreductase activity"/>
    <property type="evidence" value="ECO:0007669"/>
    <property type="project" value="UniProtKB-KW"/>
</dbReference>
<name>A0A653BX45_CALMS</name>
<evidence type="ECO:0000256" key="5">
    <source>
        <dbReference type="PIRSR" id="PIRSR000097-2"/>
    </source>
</evidence>
<dbReference type="OrthoDB" id="416253at2759"/>
<dbReference type="AlphaFoldDB" id="A0A653BX45"/>
<evidence type="ECO:0000256" key="3">
    <source>
        <dbReference type="ARBA" id="ARBA00023002"/>
    </source>
</evidence>
<dbReference type="SUPFAM" id="SSF51430">
    <property type="entry name" value="NAD(P)-linked oxidoreductase"/>
    <property type="match status" value="1"/>
</dbReference>
<evidence type="ECO:0000259" key="7">
    <source>
        <dbReference type="Pfam" id="PF00248"/>
    </source>
</evidence>
<feature type="domain" description="NADP-dependent oxidoreductase" evidence="7">
    <location>
        <begin position="19"/>
        <end position="294"/>
    </location>
</feature>
<organism evidence="8 9">
    <name type="scientific">Callosobruchus maculatus</name>
    <name type="common">Southern cowpea weevil</name>
    <name type="synonym">Pulse bruchid</name>
    <dbReference type="NCBI Taxonomy" id="64391"/>
    <lineage>
        <taxon>Eukaryota</taxon>
        <taxon>Metazoa</taxon>
        <taxon>Ecdysozoa</taxon>
        <taxon>Arthropoda</taxon>
        <taxon>Hexapoda</taxon>
        <taxon>Insecta</taxon>
        <taxon>Pterygota</taxon>
        <taxon>Neoptera</taxon>
        <taxon>Endopterygota</taxon>
        <taxon>Coleoptera</taxon>
        <taxon>Polyphaga</taxon>
        <taxon>Cucujiformia</taxon>
        <taxon>Chrysomeloidea</taxon>
        <taxon>Chrysomelidae</taxon>
        <taxon>Bruchinae</taxon>
        <taxon>Bruchini</taxon>
        <taxon>Callosobruchus</taxon>
    </lineage>
</organism>
<dbReference type="InterPro" id="IPR018170">
    <property type="entry name" value="Aldo/ket_reductase_CS"/>
</dbReference>
<dbReference type="InterPro" id="IPR023210">
    <property type="entry name" value="NADP_OxRdtase_dom"/>
</dbReference>
<evidence type="ECO:0000256" key="4">
    <source>
        <dbReference type="PIRSR" id="PIRSR000097-1"/>
    </source>
</evidence>
<dbReference type="PRINTS" id="PR00069">
    <property type="entry name" value="ALDKETRDTASE"/>
</dbReference>
<gene>
    <name evidence="8" type="ORF">CALMAC_LOCUS4446</name>
</gene>